<dbReference type="PANTHER" id="PTHR33744:SF17">
    <property type="entry name" value="CONSERVED PROTEIN"/>
    <property type="match status" value="1"/>
</dbReference>
<comment type="caution">
    <text evidence="2">The sequence shown here is derived from an EMBL/GenBank/DDBJ whole genome shotgun (WGS) entry which is preliminary data.</text>
</comment>
<dbReference type="Pfam" id="PF13556">
    <property type="entry name" value="HTH_30"/>
    <property type="match status" value="1"/>
</dbReference>
<evidence type="ECO:0000259" key="1">
    <source>
        <dbReference type="Pfam" id="PF13556"/>
    </source>
</evidence>
<dbReference type="Gene3D" id="1.10.10.2840">
    <property type="entry name" value="PucR C-terminal helix-turn-helix domain"/>
    <property type="match status" value="1"/>
</dbReference>
<feature type="domain" description="PucR C-terminal helix-turn-helix" evidence="1">
    <location>
        <begin position="478"/>
        <end position="536"/>
    </location>
</feature>
<proteinExistence type="predicted"/>
<name>A0A117EEK5_STRSC</name>
<dbReference type="AlphaFoldDB" id="A0A117EEK5"/>
<dbReference type="InterPro" id="IPR051448">
    <property type="entry name" value="CdaR-like_regulators"/>
</dbReference>
<dbReference type="RefSeq" id="WP_059081745.1">
    <property type="nucleotide sequence ID" value="NZ_BCMM01000022.1"/>
</dbReference>
<accession>A0A117EEK5</accession>
<dbReference type="EMBL" id="BCMM01000022">
    <property type="protein sequence ID" value="GAQ64207.1"/>
    <property type="molecule type" value="Genomic_DNA"/>
</dbReference>
<dbReference type="InterPro" id="IPR025736">
    <property type="entry name" value="PucR_C-HTH_dom"/>
</dbReference>
<dbReference type="Proteomes" id="UP000067448">
    <property type="component" value="Unassembled WGS sequence"/>
</dbReference>
<dbReference type="OrthoDB" id="3190266at2"/>
<reference evidence="2 3" key="2">
    <citation type="journal article" date="2016" name="Genome Announc.">
        <title>Draft Genome Sequences of Streptomyces scabiei S58, Streptomyces turgidiscabies T45, and Streptomyces acidiscabies a10, the Pathogens of Potato Common Scab, Isolated in Japan.</title>
        <authorList>
            <person name="Tomihama T."/>
            <person name="Nishi Y."/>
            <person name="Sakai M."/>
            <person name="Ikenaga M."/>
            <person name="Okubo T."/>
            <person name="Ikeda S."/>
        </authorList>
    </citation>
    <scope>NUCLEOTIDE SEQUENCE [LARGE SCALE GENOMIC DNA]</scope>
    <source>
        <strain evidence="2 3">S58</strain>
    </source>
</reference>
<reference evidence="3" key="3">
    <citation type="submission" date="2016-02" db="EMBL/GenBank/DDBJ databases">
        <title>Draft genome of pathogenic Streptomyces sp. in Japan.</title>
        <authorList>
            <person name="Tomihama T."/>
            <person name="Ikenaga M."/>
            <person name="Sakai M."/>
            <person name="Okubo T."/>
            <person name="Ikeda S."/>
        </authorList>
    </citation>
    <scope>NUCLEOTIDE SEQUENCE [LARGE SCALE GENOMIC DNA]</scope>
    <source>
        <strain evidence="3">S58</strain>
    </source>
</reference>
<sequence>MEQAPTLHRLVQDIGEPLLRLAVDPGGADQPLAGVAIHDPADAEGMEAGCLVLCVGVTRGAELLTLGSAAQRAGARGLAVKGPLPAGTADCPVPVVEVNPDASWMHVATILRQRLLDHSRAQWEPAGATSDLFALANTVSAMIQAPVTIEDAASAVLAWSAGQDDTDESRVETILSRAVHPSRLHKLAEQGAFDRLHSSTAPVYIESYEPGLLPRVAIAVRANSEVLGYVWAVVTAPLPEEHTRWLELFAPVVALHLANTRSDGSAWARQQRRELAAAVLAGGPAGEGAVRELQLHTGALCLIAVGLRPRDIASDAASDTAPAEAAVSAAGLRRLEDALTLYLTAVRPSAVAVRGDRAVYVLVAWPQPSRDEILAAARSLAADFVARSPGGPGGDYLAAVAGPAAEPGRVPAVRAQADAVLRALRGAGGSAPAVATLDETALQVLLDRLGDVAQSLGLPPTTGPLRRLVEHDGPDGVLTETLAAYLAAGCLTEDAAARLRVHVNTLRYRLRRIREVSGLDFHDADQMLLAQLQLRLRETTAAFHTDEKARLLTS</sequence>
<dbReference type="PANTHER" id="PTHR33744">
    <property type="entry name" value="CARBOHYDRATE DIACID REGULATOR"/>
    <property type="match status" value="1"/>
</dbReference>
<reference evidence="3" key="1">
    <citation type="submission" date="2015-11" db="EMBL/GenBank/DDBJ databases">
        <authorList>
            <consortium name="Cross-ministerial Strategic Innovation Promotion Program (SIP) consortium"/>
            <person name="Tomihama T."/>
            <person name="Ikenaga M."/>
            <person name="Sakai M."/>
            <person name="Okubo T."/>
            <person name="Ikeda S."/>
        </authorList>
    </citation>
    <scope>NUCLEOTIDE SEQUENCE [LARGE SCALE GENOMIC DNA]</scope>
    <source>
        <strain evidence="3">S58</strain>
    </source>
</reference>
<evidence type="ECO:0000313" key="2">
    <source>
        <dbReference type="EMBL" id="GAQ64207.1"/>
    </source>
</evidence>
<organism evidence="2 3">
    <name type="scientific">Streptomyces scabiei</name>
    <dbReference type="NCBI Taxonomy" id="1930"/>
    <lineage>
        <taxon>Bacteria</taxon>
        <taxon>Bacillati</taxon>
        <taxon>Actinomycetota</taxon>
        <taxon>Actinomycetes</taxon>
        <taxon>Kitasatosporales</taxon>
        <taxon>Streptomycetaceae</taxon>
        <taxon>Streptomyces</taxon>
    </lineage>
</organism>
<protein>
    <submittedName>
        <fullName evidence="2">Carbohydrate diacid transcriptional activator</fullName>
    </submittedName>
</protein>
<dbReference type="InterPro" id="IPR042070">
    <property type="entry name" value="PucR_C-HTH_sf"/>
</dbReference>
<gene>
    <name evidence="2" type="ORF">SsS58_04600</name>
</gene>
<evidence type="ECO:0000313" key="3">
    <source>
        <dbReference type="Proteomes" id="UP000067448"/>
    </source>
</evidence>